<dbReference type="Proteomes" id="UP000198384">
    <property type="component" value="Unassembled WGS sequence"/>
</dbReference>
<proteinExistence type="predicted"/>
<keyword evidence="5" id="KW-1185">Reference proteome</keyword>
<accession>A0A238W4J7</accession>
<evidence type="ECO:0000256" key="3">
    <source>
        <dbReference type="SAM" id="SignalP"/>
    </source>
</evidence>
<gene>
    <name evidence="4" type="ORF">SAMN06265371_102411</name>
</gene>
<feature type="region of interest" description="Disordered" evidence="2">
    <location>
        <begin position="184"/>
        <end position="265"/>
    </location>
</feature>
<feature type="chain" id="PRO_5013099534" evidence="3">
    <location>
        <begin position="21"/>
        <end position="350"/>
    </location>
</feature>
<feature type="signal peptide" evidence="3">
    <location>
        <begin position="1"/>
        <end position="20"/>
    </location>
</feature>
<protein>
    <submittedName>
        <fullName evidence="4">Por secretion system C-terminal sorting domain-containing protein</fullName>
    </submittedName>
</protein>
<dbReference type="EMBL" id="FZNT01000002">
    <property type="protein sequence ID" value="SNR41327.1"/>
    <property type="molecule type" value="Genomic_DNA"/>
</dbReference>
<evidence type="ECO:0000313" key="4">
    <source>
        <dbReference type="EMBL" id="SNR41327.1"/>
    </source>
</evidence>
<evidence type="ECO:0000256" key="1">
    <source>
        <dbReference type="ARBA" id="ARBA00022729"/>
    </source>
</evidence>
<dbReference type="RefSeq" id="WP_089380590.1">
    <property type="nucleotide sequence ID" value="NZ_FZNT01000002.1"/>
</dbReference>
<feature type="compositionally biased region" description="Acidic residues" evidence="2">
    <location>
        <begin position="217"/>
        <end position="246"/>
    </location>
</feature>
<dbReference type="AlphaFoldDB" id="A0A238W4J7"/>
<sequence>MKKILPLLILICCFSTSINAFESIISTVFTADLSIENTKKATTDVRPKFRIGFDAPQINHRQLLLTIDENCTDGVDWGYDGETPQVLADDMYWLINNKEYVIQGTDSVFSGKEIPLGVFTTNGGVITIKIDALENPITGLKVGLKDTALNVIHKLEEADYQVTLEAGTYHDRFLIVFLSTDSTELPTSEDTAVETTETVEDEECALPSPPPGFTDTEATEEDTSNSEETEEGNVNEAKDDEIEETEASNNEENNTRERENNNTNQNYLNKNKLVIYINNGQSILNVKNKRGLKIVRITLLNRNGQKVNVWNENLDNETIQLQLQVPRGIYLVMVQTNNDRIIKRVLIQNS</sequence>
<evidence type="ECO:0000256" key="2">
    <source>
        <dbReference type="SAM" id="MobiDB-lite"/>
    </source>
</evidence>
<dbReference type="NCBIfam" id="TIGR04183">
    <property type="entry name" value="Por_Secre_tail"/>
    <property type="match status" value="1"/>
</dbReference>
<dbReference type="InterPro" id="IPR026444">
    <property type="entry name" value="Secre_tail"/>
</dbReference>
<organism evidence="4 5">
    <name type="scientific">Lutibacter agarilyticus</name>
    <dbReference type="NCBI Taxonomy" id="1109740"/>
    <lineage>
        <taxon>Bacteria</taxon>
        <taxon>Pseudomonadati</taxon>
        <taxon>Bacteroidota</taxon>
        <taxon>Flavobacteriia</taxon>
        <taxon>Flavobacteriales</taxon>
        <taxon>Flavobacteriaceae</taxon>
        <taxon>Lutibacter</taxon>
    </lineage>
</organism>
<evidence type="ECO:0000313" key="5">
    <source>
        <dbReference type="Proteomes" id="UP000198384"/>
    </source>
</evidence>
<keyword evidence="1 3" id="KW-0732">Signal</keyword>
<name>A0A238W4J7_9FLAO</name>
<reference evidence="4 5" key="1">
    <citation type="submission" date="2017-06" db="EMBL/GenBank/DDBJ databases">
        <authorList>
            <person name="Kim H.J."/>
            <person name="Triplett B.A."/>
        </authorList>
    </citation>
    <scope>NUCLEOTIDE SEQUENCE [LARGE SCALE GENOMIC DNA]</scope>
    <source>
        <strain evidence="4 5">DSM 29150</strain>
    </source>
</reference>
<dbReference type="OrthoDB" id="1418027at2"/>